<evidence type="ECO:0000313" key="10">
    <source>
        <dbReference type="EMBL" id="OJJ36782.1"/>
    </source>
</evidence>
<feature type="compositionally biased region" description="Polar residues" evidence="8">
    <location>
        <begin position="956"/>
        <end position="966"/>
    </location>
</feature>
<name>A0A1L9RPF9_ASPWE</name>
<evidence type="ECO:0000256" key="2">
    <source>
        <dbReference type="ARBA" id="ARBA00006613"/>
    </source>
</evidence>
<dbReference type="GO" id="GO:0006623">
    <property type="term" value="P:protein targeting to vacuole"/>
    <property type="evidence" value="ECO:0007669"/>
    <property type="project" value="TreeGrafter"/>
</dbReference>
<dbReference type="InterPro" id="IPR011989">
    <property type="entry name" value="ARM-like"/>
</dbReference>
<keyword evidence="11" id="KW-1185">Reference proteome</keyword>
<evidence type="ECO:0000256" key="5">
    <source>
        <dbReference type="ARBA" id="ARBA00022927"/>
    </source>
</evidence>
<dbReference type="GO" id="GO:0030123">
    <property type="term" value="C:AP-3 adaptor complex"/>
    <property type="evidence" value="ECO:0007669"/>
    <property type="project" value="InterPro"/>
</dbReference>
<dbReference type="RefSeq" id="XP_040690458.1">
    <property type="nucleotide sequence ID" value="XM_040837402.1"/>
</dbReference>
<dbReference type="InterPro" id="IPR017105">
    <property type="entry name" value="AP3_complex_dsu"/>
</dbReference>
<accession>A0A1L9RPF9</accession>
<evidence type="ECO:0000313" key="11">
    <source>
        <dbReference type="Proteomes" id="UP000184383"/>
    </source>
</evidence>
<keyword evidence="6" id="KW-0472">Membrane</keyword>
<dbReference type="GO" id="GO:0010008">
    <property type="term" value="C:endosome membrane"/>
    <property type="evidence" value="ECO:0007669"/>
    <property type="project" value="TreeGrafter"/>
</dbReference>
<dbReference type="GeneID" id="63753250"/>
<dbReference type="InterPro" id="IPR016024">
    <property type="entry name" value="ARM-type_fold"/>
</dbReference>
<dbReference type="PIRSF" id="PIRSF037092">
    <property type="entry name" value="AP3_complex_delta"/>
    <property type="match status" value="1"/>
</dbReference>
<dbReference type="PANTHER" id="PTHR22781:SF12">
    <property type="entry name" value="AP-3 COMPLEX SUBUNIT DELTA-1"/>
    <property type="match status" value="1"/>
</dbReference>
<organism evidence="10 11">
    <name type="scientific">Aspergillus wentii DTO 134E9</name>
    <dbReference type="NCBI Taxonomy" id="1073089"/>
    <lineage>
        <taxon>Eukaryota</taxon>
        <taxon>Fungi</taxon>
        <taxon>Dikarya</taxon>
        <taxon>Ascomycota</taxon>
        <taxon>Pezizomycotina</taxon>
        <taxon>Eurotiomycetes</taxon>
        <taxon>Eurotiomycetidae</taxon>
        <taxon>Eurotiales</taxon>
        <taxon>Aspergillaceae</taxon>
        <taxon>Aspergillus</taxon>
        <taxon>Aspergillus subgen. Cremei</taxon>
    </lineage>
</organism>
<feature type="domain" description="Clathrin/coatomer adaptor adaptin-like N-terminal" evidence="9">
    <location>
        <begin position="25"/>
        <end position="627"/>
    </location>
</feature>
<dbReference type="Gene3D" id="1.25.10.10">
    <property type="entry name" value="Leucine-rich Repeat Variant"/>
    <property type="match status" value="1"/>
</dbReference>
<keyword evidence="5 7" id="KW-0653">Protein transport</keyword>
<comment type="subunit">
    <text evidence="7">Adaptor protein complex 3 (AP-3) is a heterotetramer.</text>
</comment>
<feature type="region of interest" description="Disordered" evidence="8">
    <location>
        <begin position="926"/>
        <end position="980"/>
    </location>
</feature>
<evidence type="ECO:0000256" key="8">
    <source>
        <dbReference type="SAM" id="MobiDB-lite"/>
    </source>
</evidence>
<dbReference type="GO" id="GO:0005794">
    <property type="term" value="C:Golgi apparatus"/>
    <property type="evidence" value="ECO:0007669"/>
    <property type="project" value="UniProtKB-SubCell"/>
</dbReference>
<evidence type="ECO:0000256" key="6">
    <source>
        <dbReference type="ARBA" id="ARBA00023136"/>
    </source>
</evidence>
<dbReference type="GO" id="GO:0006896">
    <property type="term" value="P:Golgi to vacuole transport"/>
    <property type="evidence" value="ECO:0007669"/>
    <property type="project" value="TreeGrafter"/>
</dbReference>
<gene>
    <name evidence="10" type="ORF">ASPWEDRAFT_50229</name>
</gene>
<comment type="similarity">
    <text evidence="2 7">Belongs to the adaptor complexes large subunit family.</text>
</comment>
<evidence type="ECO:0000256" key="7">
    <source>
        <dbReference type="PIRNR" id="PIRNR037092"/>
    </source>
</evidence>
<evidence type="ECO:0000256" key="3">
    <source>
        <dbReference type="ARBA" id="ARBA00022448"/>
    </source>
</evidence>
<dbReference type="EMBL" id="KV878211">
    <property type="protein sequence ID" value="OJJ36782.1"/>
    <property type="molecule type" value="Genomic_DNA"/>
</dbReference>
<comment type="function">
    <text evidence="7">Part of the AP-3 complex, an adaptor-related complex which is not clathrin-associated. The complex is associated with the Golgi region as well as more peripheral structures. It facilitates the budding of vesicles from the Golgi membrane.</text>
</comment>
<dbReference type="VEuPathDB" id="FungiDB:ASPWEDRAFT_50229"/>
<evidence type="ECO:0000256" key="1">
    <source>
        <dbReference type="ARBA" id="ARBA00004308"/>
    </source>
</evidence>
<dbReference type="Pfam" id="PF01602">
    <property type="entry name" value="Adaptin_N"/>
    <property type="match status" value="1"/>
</dbReference>
<dbReference type="AlphaFoldDB" id="A0A1L9RPF9"/>
<keyword evidence="7" id="KW-0333">Golgi apparatus</keyword>
<comment type="subcellular location">
    <subcellularLocation>
        <location evidence="1">Endomembrane system</location>
    </subcellularLocation>
    <subcellularLocation>
        <location evidence="7">Golgi apparatus</location>
    </subcellularLocation>
</comment>
<dbReference type="SUPFAM" id="SSF48371">
    <property type="entry name" value="ARM repeat"/>
    <property type="match status" value="1"/>
</dbReference>
<proteinExistence type="inferred from homology"/>
<keyword evidence="4" id="KW-0677">Repeat</keyword>
<sequence length="980" mass="110087">MNNHDGFEKSLYDLIKGLRNHRGAEEDYIQNSLRECKAEIKSQDMDKKATALLKLIYLEMFGYDMSWASFHVLEVMSCAKYLQKRVGYLGAVQSFRPDTEVLMLATNLLKKDIISSGIPNMSLPLITLPHIITPSLAISLLGDILPRLSHSHVAIRKKAVVCLYRLALVYPEALKLAWPKIKDRLMDDEEDSSVITAVINVVCELGWRRPHDFLPLAPRFFYLLVEGGNNWMAIKIIKLFTTLTPLEPRLVRKLLQPLTNIIQTTNAMSLLYECINGIIQCGILDGDDALRENYEIARVCVGKLRGMIVTDADPNLKYVALLAFNRIVVSHPTLVSMQQDVIMECLEDADVSIRLQALELAARMVTSDTLQPVVNRLISQLTNPSRSTDKDLPDAESDDSGNQVETRKADCSFTLPNEYRIEVLHRILDICSHDNYSELPDFEWYIEILVQLVKLLPRGIEEYVSSPTIHQESTSGFERDAASRIGYEIRNVAVRVRSVRMETTRAAESLVITLISKLSSFNDGILGPLAWIVGEYAEYLQCPGRTLHSLIDTSNLKLPAKALSLCLQAIPKVLVHIIHDGETWDASFQIESSLFLARVIEFLEPLSAHPDLEVQERAIEFLEVFRLAAEVIHSDTCQSQEMPFLLSSVIPSLFMGLELNPVAVTAQRKVPFPERLILDQSFNDNLSSLFRNSISFPGEENRKPLQSFYHFQDIPNSTKQFSDTARFESQLATYQNLAGTSSTDEVTALARRRAERKGYNRDDPFYIGTADESSGTSTPFHQVFNASNGAGLDIDSIPIIDLKVNEEGGDHRNPMVDLENPRKPMCRSQQYDIAVDETIGNEDPMEFGAVNNSGKAKRSLLQIDSSGLGKLSLGDYTGSAGVSKTEEDDNEMNKAMQEVEKVRLKMQRASERVNPEGIPAEGMLVRKKKKRERKSAINNHENDGILPNDHGILMNNDVQQGHSGSVIQKKKKRVKKRLST</sequence>
<protein>
    <recommendedName>
        <fullName evidence="7">AP-3 complex subunit delta</fullName>
    </recommendedName>
</protein>
<feature type="compositionally biased region" description="Basic residues" evidence="8">
    <location>
        <begin position="968"/>
        <end position="980"/>
    </location>
</feature>
<evidence type="ECO:0000259" key="9">
    <source>
        <dbReference type="Pfam" id="PF01602"/>
    </source>
</evidence>
<reference evidence="11" key="1">
    <citation type="journal article" date="2017" name="Genome Biol.">
        <title>Comparative genomics reveals high biological diversity and specific adaptations in the industrially and medically important fungal genus Aspergillus.</title>
        <authorList>
            <person name="de Vries R.P."/>
            <person name="Riley R."/>
            <person name="Wiebenga A."/>
            <person name="Aguilar-Osorio G."/>
            <person name="Amillis S."/>
            <person name="Uchima C.A."/>
            <person name="Anderluh G."/>
            <person name="Asadollahi M."/>
            <person name="Askin M."/>
            <person name="Barry K."/>
            <person name="Battaglia E."/>
            <person name="Bayram O."/>
            <person name="Benocci T."/>
            <person name="Braus-Stromeyer S.A."/>
            <person name="Caldana C."/>
            <person name="Canovas D."/>
            <person name="Cerqueira G.C."/>
            <person name="Chen F."/>
            <person name="Chen W."/>
            <person name="Choi C."/>
            <person name="Clum A."/>
            <person name="Dos Santos R.A."/>
            <person name="Damasio A.R."/>
            <person name="Diallinas G."/>
            <person name="Emri T."/>
            <person name="Fekete E."/>
            <person name="Flipphi M."/>
            <person name="Freyberg S."/>
            <person name="Gallo A."/>
            <person name="Gournas C."/>
            <person name="Habgood R."/>
            <person name="Hainaut M."/>
            <person name="Harispe M.L."/>
            <person name="Henrissat B."/>
            <person name="Hilden K.S."/>
            <person name="Hope R."/>
            <person name="Hossain A."/>
            <person name="Karabika E."/>
            <person name="Karaffa L."/>
            <person name="Karanyi Z."/>
            <person name="Krasevec N."/>
            <person name="Kuo A."/>
            <person name="Kusch H."/>
            <person name="LaButti K."/>
            <person name="Lagendijk E.L."/>
            <person name="Lapidus A."/>
            <person name="Levasseur A."/>
            <person name="Lindquist E."/>
            <person name="Lipzen A."/>
            <person name="Logrieco A.F."/>
            <person name="MacCabe A."/>
            <person name="Maekelae M.R."/>
            <person name="Malavazi I."/>
            <person name="Melin P."/>
            <person name="Meyer V."/>
            <person name="Mielnichuk N."/>
            <person name="Miskei M."/>
            <person name="Molnar A.P."/>
            <person name="Mule G."/>
            <person name="Ngan C.Y."/>
            <person name="Orejas M."/>
            <person name="Orosz E."/>
            <person name="Ouedraogo J.P."/>
            <person name="Overkamp K.M."/>
            <person name="Park H.-S."/>
            <person name="Perrone G."/>
            <person name="Piumi F."/>
            <person name="Punt P.J."/>
            <person name="Ram A.F."/>
            <person name="Ramon A."/>
            <person name="Rauscher S."/>
            <person name="Record E."/>
            <person name="Riano-Pachon D.M."/>
            <person name="Robert V."/>
            <person name="Roehrig J."/>
            <person name="Ruller R."/>
            <person name="Salamov A."/>
            <person name="Salih N.S."/>
            <person name="Samson R.A."/>
            <person name="Sandor E."/>
            <person name="Sanguinetti M."/>
            <person name="Schuetze T."/>
            <person name="Sepcic K."/>
            <person name="Shelest E."/>
            <person name="Sherlock G."/>
            <person name="Sophianopoulou V."/>
            <person name="Squina F.M."/>
            <person name="Sun H."/>
            <person name="Susca A."/>
            <person name="Todd R.B."/>
            <person name="Tsang A."/>
            <person name="Unkles S.E."/>
            <person name="van de Wiele N."/>
            <person name="van Rossen-Uffink D."/>
            <person name="Oliveira J.V."/>
            <person name="Vesth T.C."/>
            <person name="Visser J."/>
            <person name="Yu J.-H."/>
            <person name="Zhou M."/>
            <person name="Andersen M.R."/>
            <person name="Archer D.B."/>
            <person name="Baker S.E."/>
            <person name="Benoit I."/>
            <person name="Brakhage A.A."/>
            <person name="Braus G.H."/>
            <person name="Fischer R."/>
            <person name="Frisvad J.C."/>
            <person name="Goldman G.H."/>
            <person name="Houbraken J."/>
            <person name="Oakley B."/>
            <person name="Pocsi I."/>
            <person name="Scazzocchio C."/>
            <person name="Seiboth B."/>
            <person name="vanKuyk P.A."/>
            <person name="Wortman J."/>
            <person name="Dyer P.S."/>
            <person name="Grigoriev I.V."/>
        </authorList>
    </citation>
    <scope>NUCLEOTIDE SEQUENCE [LARGE SCALE GENOMIC DNA]</scope>
    <source>
        <strain evidence="11">DTO 134E9</strain>
    </source>
</reference>
<dbReference type="PANTHER" id="PTHR22781">
    <property type="entry name" value="DELTA ADAPTIN-RELATED"/>
    <property type="match status" value="1"/>
</dbReference>
<dbReference type="Proteomes" id="UP000184383">
    <property type="component" value="Unassembled WGS sequence"/>
</dbReference>
<dbReference type="InterPro" id="IPR002553">
    <property type="entry name" value="Clathrin/coatomer_adapt-like_N"/>
</dbReference>
<dbReference type="STRING" id="1073089.A0A1L9RPF9"/>
<dbReference type="OrthoDB" id="10264595at2759"/>
<feature type="region of interest" description="Disordered" evidence="8">
    <location>
        <begin position="384"/>
        <end position="406"/>
    </location>
</feature>
<keyword evidence="3 7" id="KW-0813">Transport</keyword>
<evidence type="ECO:0000256" key="4">
    <source>
        <dbReference type="ARBA" id="ARBA00022737"/>
    </source>
</evidence>